<evidence type="ECO:0000313" key="3">
    <source>
        <dbReference type="Proteomes" id="UP000271241"/>
    </source>
</evidence>
<gene>
    <name evidence="2" type="ORF">THASP1DRAFT_23903</name>
</gene>
<dbReference type="AlphaFoldDB" id="A0A4P9XPU2"/>
<accession>A0A4P9XPU2</accession>
<proteinExistence type="predicted"/>
<reference evidence="3" key="1">
    <citation type="journal article" date="2018" name="Nat. Microbiol.">
        <title>Leveraging single-cell genomics to expand the fungal tree of life.</title>
        <authorList>
            <person name="Ahrendt S.R."/>
            <person name="Quandt C.A."/>
            <person name="Ciobanu D."/>
            <person name="Clum A."/>
            <person name="Salamov A."/>
            <person name="Andreopoulos B."/>
            <person name="Cheng J.F."/>
            <person name="Woyke T."/>
            <person name="Pelin A."/>
            <person name="Henrissat B."/>
            <person name="Reynolds N.K."/>
            <person name="Benny G.L."/>
            <person name="Smith M.E."/>
            <person name="James T.Y."/>
            <person name="Grigoriev I.V."/>
        </authorList>
    </citation>
    <scope>NUCLEOTIDE SEQUENCE [LARGE SCALE GENOMIC DNA]</scope>
    <source>
        <strain evidence="3">RSA 1356</strain>
    </source>
</reference>
<dbReference type="Proteomes" id="UP000271241">
    <property type="component" value="Unassembled WGS sequence"/>
</dbReference>
<keyword evidence="1" id="KW-0732">Signal</keyword>
<name>A0A4P9XPU2_9FUNG</name>
<keyword evidence="3" id="KW-1185">Reference proteome</keyword>
<evidence type="ECO:0000313" key="2">
    <source>
        <dbReference type="EMBL" id="RKP08034.1"/>
    </source>
</evidence>
<protein>
    <submittedName>
        <fullName evidence="2">Uncharacterized protein</fullName>
    </submittedName>
</protein>
<evidence type="ECO:0000256" key="1">
    <source>
        <dbReference type="SAM" id="SignalP"/>
    </source>
</evidence>
<feature type="signal peptide" evidence="1">
    <location>
        <begin position="1"/>
        <end position="23"/>
    </location>
</feature>
<dbReference type="EMBL" id="KZ992645">
    <property type="protein sequence ID" value="RKP08034.1"/>
    <property type="molecule type" value="Genomic_DNA"/>
</dbReference>
<organism evidence="2 3">
    <name type="scientific">Thamnocephalis sphaerospora</name>
    <dbReference type="NCBI Taxonomy" id="78915"/>
    <lineage>
        <taxon>Eukaryota</taxon>
        <taxon>Fungi</taxon>
        <taxon>Fungi incertae sedis</taxon>
        <taxon>Zoopagomycota</taxon>
        <taxon>Zoopagomycotina</taxon>
        <taxon>Zoopagomycetes</taxon>
        <taxon>Zoopagales</taxon>
        <taxon>Sigmoideomycetaceae</taxon>
        <taxon>Thamnocephalis</taxon>
    </lineage>
</organism>
<sequence length="308" mass="34943">MARYLWCAMLASACLAMANTASAVSETTRGMSSRHPRYPAWGNLTAFFGITYMPEAAIEAALKEETQGAVRLLPISDDLLPAPLRQRPAGTRPILVELGTQNSAGVTHLPITHRMHREAKIMFPHVQVSGRDGQTRSTNTGSNIWNYHHVEWADRSMVCYASKMLYGARCKRPFGQIVDKPPMFQLLRRNVLEGHRSALLNADIQPWDNVSDDDWNRTYRLVRQWLDMPWTAGHGKRWARHRYMLPSQAGWQPMRAKLYMTPDFLKMEPNMGGAQLGDSYTVYGATFSTEWNVTWPSKVNDLLPYSSA</sequence>
<feature type="chain" id="PRO_5020630557" evidence="1">
    <location>
        <begin position="24"/>
        <end position="308"/>
    </location>
</feature>